<protein>
    <submittedName>
        <fullName evidence="1">Uncharacterized protein</fullName>
    </submittedName>
</protein>
<evidence type="ECO:0000313" key="1">
    <source>
        <dbReference type="EMBL" id="MPC99560.1"/>
    </source>
</evidence>
<evidence type="ECO:0000313" key="2">
    <source>
        <dbReference type="Proteomes" id="UP000324222"/>
    </source>
</evidence>
<dbReference type="Proteomes" id="UP000324222">
    <property type="component" value="Unassembled WGS sequence"/>
</dbReference>
<keyword evidence="2" id="KW-1185">Reference proteome</keyword>
<name>A0A5B7JRY0_PORTR</name>
<organism evidence="1 2">
    <name type="scientific">Portunus trituberculatus</name>
    <name type="common">Swimming crab</name>
    <name type="synonym">Neptunus trituberculatus</name>
    <dbReference type="NCBI Taxonomy" id="210409"/>
    <lineage>
        <taxon>Eukaryota</taxon>
        <taxon>Metazoa</taxon>
        <taxon>Ecdysozoa</taxon>
        <taxon>Arthropoda</taxon>
        <taxon>Crustacea</taxon>
        <taxon>Multicrustacea</taxon>
        <taxon>Malacostraca</taxon>
        <taxon>Eumalacostraca</taxon>
        <taxon>Eucarida</taxon>
        <taxon>Decapoda</taxon>
        <taxon>Pleocyemata</taxon>
        <taxon>Brachyura</taxon>
        <taxon>Eubrachyura</taxon>
        <taxon>Portunoidea</taxon>
        <taxon>Portunidae</taxon>
        <taxon>Portuninae</taxon>
        <taxon>Portunus</taxon>
    </lineage>
</organism>
<comment type="caution">
    <text evidence="1">The sequence shown here is derived from an EMBL/GenBank/DDBJ whole genome shotgun (WGS) entry which is preliminary data.</text>
</comment>
<dbReference type="AlphaFoldDB" id="A0A5B7JRY0"/>
<accession>A0A5B7JRY0</accession>
<dbReference type="EMBL" id="VSRR010118878">
    <property type="protein sequence ID" value="MPC99560.1"/>
    <property type="molecule type" value="Genomic_DNA"/>
</dbReference>
<gene>
    <name evidence="1" type="ORF">E2C01_094982</name>
</gene>
<sequence length="64" mass="6905">MTQAVFVRSGDGDAAEIKTKEEEKEQVFRFAFSFCCSDADITGATTAAVDDDSVMVLSVMLFTA</sequence>
<reference evidence="1 2" key="1">
    <citation type="submission" date="2019-05" db="EMBL/GenBank/DDBJ databases">
        <title>Another draft genome of Portunus trituberculatus and its Hox gene families provides insights of decapod evolution.</title>
        <authorList>
            <person name="Jeong J.-H."/>
            <person name="Song I."/>
            <person name="Kim S."/>
            <person name="Choi T."/>
            <person name="Kim D."/>
            <person name="Ryu S."/>
            <person name="Kim W."/>
        </authorList>
    </citation>
    <scope>NUCLEOTIDE SEQUENCE [LARGE SCALE GENOMIC DNA]</scope>
    <source>
        <tissue evidence="1">Muscle</tissue>
    </source>
</reference>
<proteinExistence type="predicted"/>